<feature type="domain" description="Lipoprotein LPP20-like" evidence="1">
    <location>
        <begin position="47"/>
        <end position="128"/>
    </location>
</feature>
<protein>
    <submittedName>
        <fullName evidence="2">Flagellar biosynthesis protein FlgP</fullName>
    </submittedName>
</protein>
<accession>A0A6H1UEK4</accession>
<keyword evidence="2" id="KW-0969">Cilium</keyword>
<dbReference type="EMBL" id="CP051180">
    <property type="protein sequence ID" value="QIZ77258.1"/>
    <property type="molecule type" value="Genomic_DNA"/>
</dbReference>
<dbReference type="AlphaFoldDB" id="A0A6H1UEK4"/>
<gene>
    <name evidence="2" type="ORF">HER31_10430</name>
</gene>
<evidence type="ECO:0000313" key="2">
    <source>
        <dbReference type="EMBL" id="QIZ77258.1"/>
    </source>
</evidence>
<evidence type="ECO:0000313" key="3">
    <source>
        <dbReference type="Proteomes" id="UP000501602"/>
    </source>
</evidence>
<keyword evidence="2" id="KW-0282">Flagellum</keyword>
<dbReference type="InterPro" id="IPR024952">
    <property type="entry name" value="LPP20-like_dom"/>
</dbReference>
<evidence type="ECO:0000259" key="1">
    <source>
        <dbReference type="Pfam" id="PF02169"/>
    </source>
</evidence>
<sequence length="150" mass="17089">MEPLKMAALATTLLLGGCYSLTTHVEYETIAPESFPVLTATGMAPLSLQHGQTEQEKMRRAMRAAKLDAYRELAEQVFGQRIEGSSDMHQLVLANDNFKVKVDGVIRGATVVRTYPVDDTYVAELELDYRRVWELYQQQPKQRINKVTYY</sequence>
<organism evidence="2 3">
    <name type="scientific">Ferrimonas lipolytica</name>
    <dbReference type="NCBI Taxonomy" id="2724191"/>
    <lineage>
        <taxon>Bacteria</taxon>
        <taxon>Pseudomonadati</taxon>
        <taxon>Pseudomonadota</taxon>
        <taxon>Gammaproteobacteria</taxon>
        <taxon>Alteromonadales</taxon>
        <taxon>Ferrimonadaceae</taxon>
        <taxon>Ferrimonas</taxon>
    </lineage>
</organism>
<dbReference type="Proteomes" id="UP000501602">
    <property type="component" value="Chromosome"/>
</dbReference>
<name>A0A6H1UEK4_9GAMM</name>
<dbReference type="PROSITE" id="PS51257">
    <property type="entry name" value="PROKAR_LIPOPROTEIN"/>
    <property type="match status" value="1"/>
</dbReference>
<dbReference type="KEGG" id="fes:HER31_10430"/>
<dbReference type="PIRSF" id="PIRSF028687">
    <property type="entry name" value="UCP028687"/>
    <property type="match status" value="1"/>
</dbReference>
<keyword evidence="2" id="KW-0966">Cell projection</keyword>
<dbReference type="RefSeq" id="WP_168660519.1">
    <property type="nucleotide sequence ID" value="NZ_CP051180.1"/>
</dbReference>
<dbReference type="InterPro" id="IPR007293">
    <property type="entry name" value="FlgP"/>
</dbReference>
<dbReference type="Pfam" id="PF02169">
    <property type="entry name" value="LPP20"/>
    <property type="match status" value="1"/>
</dbReference>
<reference evidence="2 3" key="1">
    <citation type="submission" date="2020-04" db="EMBL/GenBank/DDBJ databases">
        <title>Ferrimonas sp. S7 isolated from sea water.</title>
        <authorList>
            <person name="Bae S.S."/>
            <person name="Baek K."/>
        </authorList>
    </citation>
    <scope>NUCLEOTIDE SEQUENCE [LARGE SCALE GENOMIC DNA]</scope>
    <source>
        <strain evidence="2 3">S7</strain>
    </source>
</reference>
<keyword evidence="3" id="KW-1185">Reference proteome</keyword>
<proteinExistence type="predicted"/>